<proteinExistence type="predicted"/>
<comment type="caution">
    <text evidence="7">The sequence shown here is derived from an EMBL/GenBank/DDBJ whole genome shotgun (WGS) entry which is preliminary data.</text>
</comment>
<dbReference type="InterPro" id="IPR051136">
    <property type="entry name" value="Intracellular_Lectin-GPT"/>
</dbReference>
<dbReference type="GO" id="GO:0005789">
    <property type="term" value="C:endoplasmic reticulum membrane"/>
    <property type="evidence" value="ECO:0007669"/>
    <property type="project" value="TreeGrafter"/>
</dbReference>
<dbReference type="GO" id="GO:0005793">
    <property type="term" value="C:endoplasmic reticulum-Golgi intermediate compartment"/>
    <property type="evidence" value="ECO:0007669"/>
    <property type="project" value="TreeGrafter"/>
</dbReference>
<keyword evidence="5" id="KW-0472">Membrane</keyword>
<feature type="non-terminal residue" evidence="7">
    <location>
        <position position="70"/>
    </location>
</feature>
<gene>
    <name evidence="7" type="ORF">BYL167_LOCUS34602</name>
    <name evidence="8" type="ORF">BYL167_LOCUS41340</name>
</gene>
<dbReference type="EMBL" id="CAJOBH010070509">
    <property type="protein sequence ID" value="CAF4469743.1"/>
    <property type="molecule type" value="Genomic_DNA"/>
</dbReference>
<organism evidence="7 9">
    <name type="scientific">Rotaria magnacalcarata</name>
    <dbReference type="NCBI Taxonomy" id="392030"/>
    <lineage>
        <taxon>Eukaryota</taxon>
        <taxon>Metazoa</taxon>
        <taxon>Spiralia</taxon>
        <taxon>Gnathifera</taxon>
        <taxon>Rotifera</taxon>
        <taxon>Eurotatoria</taxon>
        <taxon>Bdelloidea</taxon>
        <taxon>Philodinida</taxon>
        <taxon>Philodinidae</taxon>
        <taxon>Rotaria</taxon>
    </lineage>
</organism>
<evidence type="ECO:0000259" key="6">
    <source>
        <dbReference type="PROSITE" id="PS51328"/>
    </source>
</evidence>
<name>A0A8S2WZ14_9BILA</name>
<dbReference type="SUPFAM" id="SSF49899">
    <property type="entry name" value="Concanavalin A-like lectins/glucanases"/>
    <property type="match status" value="1"/>
</dbReference>
<evidence type="ECO:0000256" key="5">
    <source>
        <dbReference type="ARBA" id="ARBA00023136"/>
    </source>
</evidence>
<dbReference type="Pfam" id="PF03388">
    <property type="entry name" value="Lectin_leg-like"/>
    <property type="match status" value="1"/>
</dbReference>
<dbReference type="InterPro" id="IPR013320">
    <property type="entry name" value="ConA-like_dom_sf"/>
</dbReference>
<sequence>MYFSVLVFSTANSYWHLTGNTLVTDRHIRLTSDSQSKAGGLWNIIPVSYPDWEMHVHFKVHGTGKELFGD</sequence>
<evidence type="ECO:0000256" key="3">
    <source>
        <dbReference type="ARBA" id="ARBA00022729"/>
    </source>
</evidence>
<dbReference type="Proteomes" id="UP000681967">
    <property type="component" value="Unassembled WGS sequence"/>
</dbReference>
<dbReference type="AlphaFoldDB" id="A0A8S2WZ14"/>
<dbReference type="PROSITE" id="PS51328">
    <property type="entry name" value="L_LECTIN_LIKE"/>
    <property type="match status" value="1"/>
</dbReference>
<reference evidence="7" key="1">
    <citation type="submission" date="2021-02" db="EMBL/GenBank/DDBJ databases">
        <authorList>
            <person name="Nowell W R."/>
        </authorList>
    </citation>
    <scope>NUCLEOTIDE SEQUENCE</scope>
</reference>
<dbReference type="InterPro" id="IPR005052">
    <property type="entry name" value="Lectin_leg"/>
</dbReference>
<keyword evidence="4" id="KW-1133">Transmembrane helix</keyword>
<keyword evidence="2" id="KW-0812">Transmembrane</keyword>
<evidence type="ECO:0000313" key="7">
    <source>
        <dbReference type="EMBL" id="CAF4469743.1"/>
    </source>
</evidence>
<protein>
    <recommendedName>
        <fullName evidence="6">L-type lectin-like domain-containing protein</fullName>
    </recommendedName>
</protein>
<dbReference type="GO" id="GO:0000139">
    <property type="term" value="C:Golgi membrane"/>
    <property type="evidence" value="ECO:0007669"/>
    <property type="project" value="TreeGrafter"/>
</dbReference>
<evidence type="ECO:0000256" key="4">
    <source>
        <dbReference type="ARBA" id="ARBA00022989"/>
    </source>
</evidence>
<evidence type="ECO:0000256" key="2">
    <source>
        <dbReference type="ARBA" id="ARBA00022692"/>
    </source>
</evidence>
<dbReference type="EMBL" id="CAJOBH010104675">
    <property type="protein sequence ID" value="CAF4630375.1"/>
    <property type="molecule type" value="Genomic_DNA"/>
</dbReference>
<accession>A0A8S2WZ14</accession>
<dbReference type="GO" id="GO:0005537">
    <property type="term" value="F:D-mannose binding"/>
    <property type="evidence" value="ECO:0007669"/>
    <property type="project" value="TreeGrafter"/>
</dbReference>
<evidence type="ECO:0000313" key="9">
    <source>
        <dbReference type="Proteomes" id="UP000681967"/>
    </source>
</evidence>
<feature type="domain" description="L-type lectin-like" evidence="6">
    <location>
        <begin position="1"/>
        <end position="70"/>
    </location>
</feature>
<evidence type="ECO:0000313" key="8">
    <source>
        <dbReference type="EMBL" id="CAF4630375.1"/>
    </source>
</evidence>
<evidence type="ECO:0000256" key="1">
    <source>
        <dbReference type="ARBA" id="ARBA00004479"/>
    </source>
</evidence>
<dbReference type="Gene3D" id="2.60.120.200">
    <property type="match status" value="1"/>
</dbReference>
<dbReference type="PANTHER" id="PTHR12223">
    <property type="entry name" value="VESICULAR MANNOSE-BINDING LECTIN"/>
    <property type="match status" value="1"/>
</dbReference>
<comment type="subcellular location">
    <subcellularLocation>
        <location evidence="1">Membrane</location>
        <topology evidence="1">Single-pass type I membrane protein</topology>
    </subcellularLocation>
</comment>
<dbReference type="PANTHER" id="PTHR12223:SF45">
    <property type="entry name" value="RE50040P"/>
    <property type="match status" value="1"/>
</dbReference>
<dbReference type="GO" id="GO:0006888">
    <property type="term" value="P:endoplasmic reticulum to Golgi vesicle-mediated transport"/>
    <property type="evidence" value="ECO:0007669"/>
    <property type="project" value="TreeGrafter"/>
</dbReference>
<dbReference type="GO" id="GO:0030134">
    <property type="term" value="C:COPII-coated ER to Golgi transport vesicle"/>
    <property type="evidence" value="ECO:0007669"/>
    <property type="project" value="TreeGrafter"/>
</dbReference>
<keyword evidence="3" id="KW-0732">Signal</keyword>